<keyword evidence="11" id="KW-0325">Glycoprotein</keyword>
<dbReference type="SUPFAM" id="SSF52540">
    <property type="entry name" value="P-loop containing nucleoside triphosphate hydrolases"/>
    <property type="match status" value="1"/>
</dbReference>
<feature type="domain" description="DEK-C" evidence="16">
    <location>
        <begin position="2069"/>
        <end position="2124"/>
    </location>
</feature>
<evidence type="ECO:0000259" key="16">
    <source>
        <dbReference type="PROSITE" id="PS51998"/>
    </source>
</evidence>
<dbReference type="CDD" id="cd04190">
    <property type="entry name" value="Chitin_synth_C"/>
    <property type="match status" value="1"/>
</dbReference>
<dbReference type="Proteomes" id="UP001648503">
    <property type="component" value="Unassembled WGS sequence"/>
</dbReference>
<keyword evidence="12" id="KW-0547">Nucleotide-binding</keyword>
<evidence type="ECO:0000256" key="3">
    <source>
        <dbReference type="ARBA" id="ARBA00022475"/>
    </source>
</evidence>
<dbReference type="Pfam" id="PF03142">
    <property type="entry name" value="Chitin_synth_2"/>
    <property type="match status" value="1"/>
</dbReference>
<dbReference type="PANTHER" id="PTHR22914">
    <property type="entry name" value="CHITIN SYNTHASE"/>
    <property type="match status" value="1"/>
</dbReference>
<keyword evidence="4" id="KW-0328">Glycosyltransferase</keyword>
<protein>
    <recommendedName>
        <fullName evidence="2">chitin synthase</fullName>
        <ecNumber evidence="2">2.4.1.16</ecNumber>
    </recommendedName>
</protein>
<accession>A0ABQ8FF14</accession>
<dbReference type="Gene3D" id="3.40.850.10">
    <property type="entry name" value="Kinesin motor domain"/>
    <property type="match status" value="1"/>
</dbReference>
<feature type="region of interest" description="Disordered" evidence="13">
    <location>
        <begin position="1026"/>
        <end position="1049"/>
    </location>
</feature>
<evidence type="ECO:0000256" key="2">
    <source>
        <dbReference type="ARBA" id="ARBA00012543"/>
    </source>
</evidence>
<evidence type="ECO:0000256" key="4">
    <source>
        <dbReference type="ARBA" id="ARBA00022676"/>
    </source>
</evidence>
<dbReference type="SMART" id="SM00242">
    <property type="entry name" value="MYSc"/>
    <property type="match status" value="1"/>
</dbReference>
<feature type="domain" description="Myosin motor" evidence="15">
    <location>
        <begin position="1"/>
        <end position="434"/>
    </location>
</feature>
<evidence type="ECO:0000256" key="14">
    <source>
        <dbReference type="SAM" id="Phobius"/>
    </source>
</evidence>
<feature type="transmembrane region" description="Helical" evidence="14">
    <location>
        <begin position="1749"/>
        <end position="1773"/>
    </location>
</feature>
<organism evidence="17 18">
    <name type="scientific">Batrachochytrium salamandrivorans</name>
    <dbReference type="NCBI Taxonomy" id="1357716"/>
    <lineage>
        <taxon>Eukaryota</taxon>
        <taxon>Fungi</taxon>
        <taxon>Fungi incertae sedis</taxon>
        <taxon>Chytridiomycota</taxon>
        <taxon>Chytridiomycota incertae sedis</taxon>
        <taxon>Chytridiomycetes</taxon>
        <taxon>Rhizophydiales</taxon>
        <taxon>Rhizophydiales incertae sedis</taxon>
        <taxon>Batrachochytrium</taxon>
    </lineage>
</organism>
<keyword evidence="3" id="KW-1003">Cell membrane</keyword>
<feature type="transmembrane region" description="Helical" evidence="14">
    <location>
        <begin position="1785"/>
        <end position="1804"/>
    </location>
</feature>
<reference evidence="17 18" key="1">
    <citation type="submission" date="2021-02" db="EMBL/GenBank/DDBJ databases">
        <title>Variation within the Batrachochytrium salamandrivorans European outbreak.</title>
        <authorList>
            <person name="Kelly M."/>
            <person name="Pasmans F."/>
            <person name="Shea T.P."/>
            <person name="Munoz J.F."/>
            <person name="Carranza S."/>
            <person name="Cuomo C.A."/>
            <person name="Martel A."/>
        </authorList>
    </citation>
    <scope>NUCLEOTIDE SEQUENCE [LARGE SCALE GENOMIC DNA]</scope>
    <source>
        <strain evidence="17 18">AMFP18/2</strain>
    </source>
</reference>
<dbReference type="EMBL" id="JAFCIX010000172">
    <property type="protein sequence ID" value="KAH6596989.1"/>
    <property type="molecule type" value="Genomic_DNA"/>
</dbReference>
<feature type="transmembrane region" description="Helical" evidence="14">
    <location>
        <begin position="1091"/>
        <end position="1112"/>
    </location>
</feature>
<comment type="caution">
    <text evidence="12">Lacks conserved residue(s) required for the propagation of feature annotation.</text>
</comment>
<dbReference type="SUPFAM" id="SSF53448">
    <property type="entry name" value="Nucleotide-diphospho-sugar transferases"/>
    <property type="match status" value="1"/>
</dbReference>
<dbReference type="EC" id="2.4.1.16" evidence="2"/>
<keyword evidence="12" id="KW-0067">ATP-binding</keyword>
<evidence type="ECO:0000256" key="1">
    <source>
        <dbReference type="ARBA" id="ARBA00004651"/>
    </source>
</evidence>
<evidence type="ECO:0000259" key="15">
    <source>
        <dbReference type="PROSITE" id="PS51456"/>
    </source>
</evidence>
<feature type="compositionally biased region" description="Polar residues" evidence="13">
    <location>
        <begin position="905"/>
        <end position="919"/>
    </location>
</feature>
<dbReference type="PRINTS" id="PR00193">
    <property type="entry name" value="MYOSINHEAVY"/>
</dbReference>
<dbReference type="PROSITE" id="PS51456">
    <property type="entry name" value="MYOSIN_MOTOR"/>
    <property type="match status" value="1"/>
</dbReference>
<keyword evidence="18" id="KW-1185">Reference proteome</keyword>
<feature type="transmembrane region" description="Helical" evidence="14">
    <location>
        <begin position="1811"/>
        <end position="1834"/>
    </location>
</feature>
<keyword evidence="9 14" id="KW-0472">Membrane</keyword>
<evidence type="ECO:0000256" key="5">
    <source>
        <dbReference type="ARBA" id="ARBA00022679"/>
    </source>
</evidence>
<dbReference type="InterPro" id="IPR029044">
    <property type="entry name" value="Nucleotide-diphossugar_trans"/>
</dbReference>
<evidence type="ECO:0000256" key="10">
    <source>
        <dbReference type="ARBA" id="ARBA00023175"/>
    </source>
</evidence>
<keyword evidence="5" id="KW-0808">Transferase</keyword>
<dbReference type="Pfam" id="PF00063">
    <property type="entry name" value="Myosin_head"/>
    <property type="match status" value="1"/>
</dbReference>
<evidence type="ECO:0000256" key="8">
    <source>
        <dbReference type="ARBA" id="ARBA00023123"/>
    </source>
</evidence>
<feature type="region of interest" description="Disordered" evidence="13">
    <location>
        <begin position="901"/>
        <end position="946"/>
    </location>
</feature>
<feature type="binding site" evidence="12">
    <location>
        <begin position="150"/>
        <end position="157"/>
    </location>
    <ligand>
        <name>ATP</name>
        <dbReference type="ChEBI" id="CHEBI:30616"/>
    </ligand>
</feature>
<dbReference type="InterPro" id="IPR027417">
    <property type="entry name" value="P-loop_NTPase"/>
</dbReference>
<dbReference type="Gene3D" id="1.10.10.820">
    <property type="match status" value="1"/>
</dbReference>
<feature type="compositionally biased region" description="Polar residues" evidence="13">
    <location>
        <begin position="1954"/>
        <end position="1989"/>
    </location>
</feature>
<evidence type="ECO:0000256" key="7">
    <source>
        <dbReference type="ARBA" id="ARBA00022989"/>
    </source>
</evidence>
<feature type="transmembrane region" description="Helical" evidence="14">
    <location>
        <begin position="1054"/>
        <end position="1076"/>
    </location>
</feature>
<name>A0ABQ8FF14_9FUNG</name>
<comment type="similarity">
    <text evidence="12">Belongs to the TRAFAC class myosin-kinesin ATPase superfamily. Myosin family.</text>
</comment>
<dbReference type="PANTHER" id="PTHR22914:SF13">
    <property type="entry name" value="CHITIN SYNTHASE"/>
    <property type="match status" value="1"/>
</dbReference>
<feature type="region of interest" description="Disordered" evidence="13">
    <location>
        <begin position="1879"/>
        <end position="1905"/>
    </location>
</feature>
<dbReference type="Gene3D" id="1.20.120.720">
    <property type="entry name" value="Myosin VI head, motor domain, U50 subdomain"/>
    <property type="match status" value="1"/>
</dbReference>
<keyword evidence="12" id="KW-0009">Actin-binding</keyword>
<dbReference type="InterPro" id="IPR014876">
    <property type="entry name" value="DEK_C"/>
</dbReference>
<dbReference type="InterPro" id="IPR036961">
    <property type="entry name" value="Kinesin_motor_dom_sf"/>
</dbReference>
<evidence type="ECO:0000256" key="11">
    <source>
        <dbReference type="ARBA" id="ARBA00023180"/>
    </source>
</evidence>
<sequence length="2131" mass="234905">MRPGRKPVGKANEASIGSTSNIYDLSQYRQGTSGADTVHPMNAESISRVLSKKLQLGRTAYLKVGDRVLVAARPICQDSLGSATAVDVASDTLSKDRAAHLRSLGKALLKSPKLQSLPTVTPDPHIFDLAGSALIHLLNDRQDQCIVLSGVSNSGKSESGRLIARHLSDLSRNTSGTKKTKIHSAAIKMDFVLSAFGNAASPQNIHGSHFSRYTEYQFNDDGAMIGVKLLTYNLEKQRITDACDLHANFNVFYYLLAGCGLEMRTKFSLTEASGFHYLNRVQSKPPIVSPQHHFSPDNLNLLSDHLKAVGIPKKTHMDIFQLLAGILHLGNINFVRTSGSANQPCTTKNPQQMEITASLLGLKPEHLLSTLTFETKAIGRELCTTILDIEGAIRQRDTLAQLLYGLLFQWITEHINARYCREESEWTHYISVVDFQGIQTSSPGTGRCLARLVSNYAAERVHDYVVSHLFKATKTLLSENAIRGDARSKSLSLSSLESNSDVLHILSAPTTGIITLIQNESMRLERSMSPSSSESSSALNSSDLVDRIFKSNVNNSKLLTYPSAQKKFGILHYIGAVEYDVFATARYNDISAGTSISTDFISLFCGSMDQPATQFALARQLFSKRAITVDLHPKNRLTLMRARLSIMSTRRPSTLRKRNTLKLGSSKPTGVSAVSQGDPDSSAFIGGNVPFSASVDTSLDAGHTSILNTSRFSFPKNEGYATGISSAEPTDSLLLDQTRLTMDDLLESLTDTNMWFAMHICPQGNVRGINIDSHEMSRQVKALQLDTLTASCGILYVLEIPFEELLLRTESLSVPLLTHAVHKGGPQPHAYTLLEKSIHVLDYIGIPSDLYILGDYKIFFTEAASRMLYSSLNNGLLLRELSAGDSSTPEYVANLAGVSRGRPSAGQNAVSGNPVTADNASDYEDHDHGPSTHLIASDNTRQQRKGGVNFRAASMAASATSLHTAEDDPYEVDSMYDFTFFAEGGPELNGVPQLTIDQPSSLKHVVSPHGTDINLGDYKASSGLPNQGTELDMSRQSPTDASSSPTKPRTRSRRIWMCCTWGMTWWIPTPFISYVFKKRRPDVQIAWREKVALCFIIFLMCATMLFLIVGLGQVVCPKQNILSEGEVSTLNTLANPYVILYGGYYHISDVVKTHVQSSSSFIASAAFVSTTLGRDVSAMFNPTLIPKKYCPNLTLPPGWDNVYQRSNQGTPQTWYSHQNLRNPTATPTDYIGSMAYMKKGQVARSNDWISSYILADSSHRIIVAWGKVYDISAYYDASNVGALADGPGFFGPLVKQIFDAFSRPANLGHDATSTINQLQQPQYGGPVAFANFRACMDGLFMTGVPDTRSSLRCVLPNYIMLAASIVMVSVIGFKFLGALQLTSKVNPENHLKFVICQVPCYTEDEDSLKKTIDSIACTQYDDRHKLLFIVCDGMIIGAGNDRPTPRIVLDILGVDPDVDPESHSFQSLGVGLREHNMGKIFSGLYDVQGRLVPFIVVVKTGTPLERNRPGNRGKRDSQLVLMRFLNRVHFNAPLAPLEIELMRHMKHIIGVDPALYEYVLMVDADTMVFPDSLNLLISSMIVDGKIVGICGETRLSNEQASWVTMIQVYEYYISHHLSKAFESLFGTVACLPGCFCLYRIRSSSTSRQVPLLVSPQVLNDYSENTVDTLHMKNLLELGEDRYLTTLMLKHFPALKTKFVAGALCQTGAPETWSVFLSQRRRWINSTVHNLFELVFLTEMCGFCCFSMRFVIFIDLFATFLQPSALIYIVYLIYSAATQSGGTFPVISLIMLAAIYGLQMIIFVIKGEWQHVGWMVIYMLAMPVFGFYVPLYSFWHFDDFSWGNTRLVVGDNGKGTANTGDHGQKMDPSLIPLRRWDEIDDRSGSSKKNRLNMEHTDSDESYVDSNSMPRLPPNIAYLDHPATDIYAQRAAGFGMVPSEVADADQYRQFDPVQKPPNNASRGYGQPNTGMINSRGSSHSRGSDANNTTRGNPAAYFDPTHVSPTTVPHNTYPQQVLSAPFGLTTTGVAASDAFGHDSNPVGGGGGLAIYPPQRILSSLQYSHESDSMSPPMIQKTILDTVKEYMLTADHTTVTKRQVREYTVSRLGLDKDSHRMTIDGAINTVLTMSELPRA</sequence>
<feature type="region of interest" description="Disordered" evidence="13">
    <location>
        <begin position="1948"/>
        <end position="2007"/>
    </location>
</feature>
<keyword evidence="8 12" id="KW-0518">Myosin</keyword>
<dbReference type="InterPro" id="IPR001609">
    <property type="entry name" value="Myosin_head_motor_dom-like"/>
</dbReference>
<dbReference type="PROSITE" id="PS51998">
    <property type="entry name" value="DEK_C"/>
    <property type="match status" value="1"/>
</dbReference>
<gene>
    <name evidence="17" type="ORF">BASA50_004747</name>
</gene>
<keyword evidence="7 14" id="KW-1133">Transmembrane helix</keyword>
<keyword evidence="10 12" id="KW-0505">Motor protein</keyword>
<dbReference type="Gene3D" id="1.20.58.530">
    <property type="match status" value="1"/>
</dbReference>
<evidence type="ECO:0000256" key="12">
    <source>
        <dbReference type="PROSITE-ProRule" id="PRU00782"/>
    </source>
</evidence>
<comment type="subcellular location">
    <subcellularLocation>
        <location evidence="1">Cell membrane</location>
        <topology evidence="1">Multi-pass membrane protein</topology>
    </subcellularLocation>
</comment>
<comment type="caution">
    <text evidence="17">The sequence shown here is derived from an EMBL/GenBank/DDBJ whole genome shotgun (WGS) entry which is preliminary data.</text>
</comment>
<evidence type="ECO:0000256" key="13">
    <source>
        <dbReference type="SAM" id="MobiDB-lite"/>
    </source>
</evidence>
<evidence type="ECO:0000313" key="17">
    <source>
        <dbReference type="EMBL" id="KAH6596989.1"/>
    </source>
</evidence>
<proteinExistence type="inferred from homology"/>
<evidence type="ECO:0000256" key="9">
    <source>
        <dbReference type="ARBA" id="ARBA00023136"/>
    </source>
</evidence>
<evidence type="ECO:0000256" key="6">
    <source>
        <dbReference type="ARBA" id="ARBA00022692"/>
    </source>
</evidence>
<dbReference type="InterPro" id="IPR004835">
    <property type="entry name" value="Chitin_synth"/>
</dbReference>
<feature type="compositionally biased region" description="Polar residues" evidence="13">
    <location>
        <begin position="1026"/>
        <end position="1041"/>
    </location>
</feature>
<evidence type="ECO:0000313" key="18">
    <source>
        <dbReference type="Proteomes" id="UP001648503"/>
    </source>
</evidence>
<keyword evidence="6 14" id="KW-0812">Transmembrane</keyword>